<evidence type="ECO:0000313" key="2">
    <source>
        <dbReference type="Proteomes" id="UP000295832"/>
    </source>
</evidence>
<evidence type="ECO:0008006" key="3">
    <source>
        <dbReference type="Google" id="ProtNLM"/>
    </source>
</evidence>
<organism evidence="1 2">
    <name type="scientific">Orenia marismortui</name>
    <dbReference type="NCBI Taxonomy" id="46469"/>
    <lineage>
        <taxon>Bacteria</taxon>
        <taxon>Bacillati</taxon>
        <taxon>Bacillota</taxon>
        <taxon>Clostridia</taxon>
        <taxon>Halanaerobiales</taxon>
        <taxon>Halobacteroidaceae</taxon>
        <taxon>Orenia</taxon>
    </lineage>
</organism>
<dbReference type="EMBL" id="SOEG01000002">
    <property type="protein sequence ID" value="TDX58967.1"/>
    <property type="molecule type" value="Genomic_DNA"/>
</dbReference>
<dbReference type="PROSITE" id="PS51257">
    <property type="entry name" value="PROKAR_LIPOPROTEIN"/>
    <property type="match status" value="1"/>
</dbReference>
<name>A0A4R8HR50_9FIRM</name>
<dbReference type="RefSeq" id="WP_243832433.1">
    <property type="nucleotide sequence ID" value="NZ_SOEG01000002.1"/>
</dbReference>
<dbReference type="Proteomes" id="UP000295832">
    <property type="component" value="Unassembled WGS sequence"/>
</dbReference>
<accession>A0A4R8HR50</accession>
<proteinExistence type="predicted"/>
<reference evidence="1 2" key="1">
    <citation type="submission" date="2019-03" db="EMBL/GenBank/DDBJ databases">
        <title>Subsurface microbial communities from deep shales in Ohio and West Virginia, USA.</title>
        <authorList>
            <person name="Wrighton K."/>
        </authorList>
    </citation>
    <scope>NUCLEOTIDE SEQUENCE [LARGE SCALE GENOMIC DNA]</scope>
    <source>
        <strain evidence="1 2">MSL 6dP</strain>
    </source>
</reference>
<keyword evidence="2" id="KW-1185">Reference proteome</keyword>
<gene>
    <name evidence="1" type="ORF">C7959_102105</name>
</gene>
<comment type="caution">
    <text evidence="1">The sequence shown here is derived from an EMBL/GenBank/DDBJ whole genome shotgun (WGS) entry which is preliminary data.</text>
</comment>
<sequence>MNKKKILKQITLLLILLIISISVIGCMAEKVDKEQLAKEKAAKERVAKVHQEALEYLKDTYNEEFVIKDTRYIKKAKGWELTAAPIADQEFEFIVETGGMFGNEFVSNYARLKLTYQATKFYEPILKDIFEKNAFLY</sequence>
<dbReference type="AlphaFoldDB" id="A0A4R8HR50"/>
<protein>
    <recommendedName>
        <fullName evidence="3">Lipoprotein</fullName>
    </recommendedName>
</protein>
<evidence type="ECO:0000313" key="1">
    <source>
        <dbReference type="EMBL" id="TDX58967.1"/>
    </source>
</evidence>